<evidence type="ECO:0000313" key="2">
    <source>
        <dbReference type="Proteomes" id="UP000248536"/>
    </source>
</evidence>
<keyword evidence="2" id="KW-1185">Reference proteome</keyword>
<organism evidence="1 2">
    <name type="scientific">Flagellimonas maritima</name>
    <dbReference type="NCBI Taxonomy" id="1383885"/>
    <lineage>
        <taxon>Bacteria</taxon>
        <taxon>Pseudomonadati</taxon>
        <taxon>Bacteroidota</taxon>
        <taxon>Flavobacteriia</taxon>
        <taxon>Flavobacteriales</taxon>
        <taxon>Flavobacteriaceae</taxon>
        <taxon>Flagellimonas</taxon>
    </lineage>
</organism>
<reference evidence="1 2" key="1">
    <citation type="submission" date="2018-06" db="EMBL/GenBank/DDBJ databases">
        <title>Spongiibacterium sp. HME9304 Genome sequencing and assembly.</title>
        <authorList>
            <person name="Kang H."/>
            <person name="Kim H."/>
            <person name="Joh K."/>
        </authorList>
    </citation>
    <scope>NUCLEOTIDE SEQUENCE [LARGE SCALE GENOMIC DNA]</scope>
    <source>
        <strain evidence="1 2">HME9304</strain>
    </source>
</reference>
<protein>
    <submittedName>
        <fullName evidence="1">Uncharacterized protein</fullName>
    </submittedName>
</protein>
<dbReference type="EMBL" id="CP030104">
    <property type="protein sequence ID" value="AWX43718.1"/>
    <property type="molecule type" value="Genomic_DNA"/>
</dbReference>
<dbReference type="AlphaFoldDB" id="A0A2Z4LQN9"/>
<dbReference type="KEGG" id="spon:HME9304_00709"/>
<evidence type="ECO:0000313" key="1">
    <source>
        <dbReference type="EMBL" id="AWX43718.1"/>
    </source>
</evidence>
<sequence>MSHITLPLLKCLKINANYKDGDLKVRAMFIFTEELFPYPFTSTKVTFY</sequence>
<accession>A0A2Z4LQN9</accession>
<dbReference type="Proteomes" id="UP000248536">
    <property type="component" value="Chromosome"/>
</dbReference>
<gene>
    <name evidence="1" type="ORF">HME9304_00709</name>
</gene>
<proteinExistence type="predicted"/>
<name>A0A2Z4LQN9_9FLAO</name>